<dbReference type="GO" id="GO:0006355">
    <property type="term" value="P:regulation of DNA-templated transcription"/>
    <property type="evidence" value="ECO:0007669"/>
    <property type="project" value="InterPro"/>
</dbReference>
<dbReference type="InterPro" id="IPR044660">
    <property type="entry name" value="IBH1-like"/>
</dbReference>
<reference evidence="5 6" key="1">
    <citation type="submission" date="2018-10" db="EMBL/GenBank/DDBJ databases">
        <title>A high-quality apple genome assembly.</title>
        <authorList>
            <person name="Hu J."/>
        </authorList>
    </citation>
    <scope>NUCLEOTIDE SEQUENCE [LARGE SCALE GENOMIC DNA]</scope>
    <source>
        <strain evidence="6">cv. HFTH1</strain>
        <tissue evidence="5">Young leaf</tissue>
    </source>
</reference>
<comment type="caution">
    <text evidence="5">The sequence shown here is derived from an EMBL/GenBank/DDBJ whole genome shotgun (WGS) entry which is preliminary data.</text>
</comment>
<keyword evidence="1" id="KW-0805">Transcription regulation</keyword>
<protein>
    <recommendedName>
        <fullName evidence="4">IBH1-like N-terminal domain-containing protein</fullName>
    </recommendedName>
</protein>
<evidence type="ECO:0000259" key="4">
    <source>
        <dbReference type="Pfam" id="PF26576"/>
    </source>
</evidence>
<dbReference type="PANTHER" id="PTHR33124:SF40">
    <property type="entry name" value="TRANSCRIPTION FACTOR IBH1"/>
    <property type="match status" value="1"/>
</dbReference>
<proteinExistence type="predicted"/>
<evidence type="ECO:0000313" key="6">
    <source>
        <dbReference type="Proteomes" id="UP000290289"/>
    </source>
</evidence>
<dbReference type="Proteomes" id="UP000290289">
    <property type="component" value="Chromosome 5"/>
</dbReference>
<name>A0A498JXN6_MALDO</name>
<dbReference type="InterPro" id="IPR059002">
    <property type="entry name" value="IBH1_N"/>
</dbReference>
<accession>A0A498JXN6</accession>
<gene>
    <name evidence="5" type="ORF">DVH24_010276</name>
</gene>
<evidence type="ECO:0000256" key="2">
    <source>
        <dbReference type="ARBA" id="ARBA00023163"/>
    </source>
</evidence>
<organism evidence="5 6">
    <name type="scientific">Malus domestica</name>
    <name type="common">Apple</name>
    <name type="synonym">Pyrus malus</name>
    <dbReference type="NCBI Taxonomy" id="3750"/>
    <lineage>
        <taxon>Eukaryota</taxon>
        <taxon>Viridiplantae</taxon>
        <taxon>Streptophyta</taxon>
        <taxon>Embryophyta</taxon>
        <taxon>Tracheophyta</taxon>
        <taxon>Spermatophyta</taxon>
        <taxon>Magnoliopsida</taxon>
        <taxon>eudicotyledons</taxon>
        <taxon>Gunneridae</taxon>
        <taxon>Pentapetalae</taxon>
        <taxon>rosids</taxon>
        <taxon>fabids</taxon>
        <taxon>Rosales</taxon>
        <taxon>Rosaceae</taxon>
        <taxon>Amygdaloideae</taxon>
        <taxon>Maleae</taxon>
        <taxon>Malus</taxon>
    </lineage>
</organism>
<dbReference type="EMBL" id="RDQH01000331">
    <property type="protein sequence ID" value="RXH97951.1"/>
    <property type="molecule type" value="Genomic_DNA"/>
</dbReference>
<sequence length="290" mass="32762">MNSPNPNSLKSRFTKGLVKALIRINKNHPRSSSSSSSISSSPREIRRRYHKIKTAAYASMACAVGRRRAWSRALLWKIRNKACNGGVVRRSIDSRSHYSIKKRVQQNKVNELRKVVPGGEGMDTWSLLEETAHYMKCLTTQLEPRGLAYVRINRQRSISSSTNIPSPMEMCRRYLSVKNAADAAMASAVGTRRAWSRTLLTKINRSHKGSQIYNCSARRTDNSKKRMKMKKCDDEEEIGTICEADELRKFVPGGEAMDICSMLDEAAHYIKCLKTQVKVMEKIADICSAV</sequence>
<feature type="region of interest" description="Disordered" evidence="3">
    <location>
        <begin position="24"/>
        <end position="44"/>
    </location>
</feature>
<feature type="domain" description="IBH1-like N-terminal" evidence="4">
    <location>
        <begin position="151"/>
        <end position="206"/>
    </location>
</feature>
<keyword evidence="2" id="KW-0804">Transcription</keyword>
<keyword evidence="6" id="KW-1185">Reference proteome</keyword>
<evidence type="ECO:0000313" key="5">
    <source>
        <dbReference type="EMBL" id="RXH97951.1"/>
    </source>
</evidence>
<evidence type="ECO:0000256" key="3">
    <source>
        <dbReference type="SAM" id="MobiDB-lite"/>
    </source>
</evidence>
<feature type="domain" description="IBH1-like N-terminal" evidence="4">
    <location>
        <begin position="7"/>
        <end position="81"/>
    </location>
</feature>
<feature type="compositionally biased region" description="Low complexity" evidence="3">
    <location>
        <begin position="30"/>
        <end position="42"/>
    </location>
</feature>
<dbReference type="PANTHER" id="PTHR33124">
    <property type="entry name" value="TRANSCRIPTION FACTOR IBH1-LIKE 1"/>
    <property type="match status" value="1"/>
</dbReference>
<dbReference type="Pfam" id="PF26576">
    <property type="entry name" value="IBH1_N"/>
    <property type="match status" value="2"/>
</dbReference>
<evidence type="ECO:0000256" key="1">
    <source>
        <dbReference type="ARBA" id="ARBA00023015"/>
    </source>
</evidence>
<dbReference type="AlphaFoldDB" id="A0A498JXN6"/>